<sequence length="541" mass="59186">MEYLVRFSQSHESFRLAEIQALATLENVELEIVSYIPDVRVVHPLQAPLKFSPANLQSPFCIVRLASDDAAARLVRRSLLAQSIHSLWGMADTLPAFYEDISKRAAPLWPAYMKQSFKLESDSFQGKRSNKARLALIDSFGAVLPLEGDIDMRDPDMVLTVFEHWTFGSVQKKLSDPERYYLGRFVAGTARDASLAFDLKKRRYIATTSMDAELSLLTANLALAAPGKLFYDPFVGTGSFPLAAAHWGATAWGSDIDGRAVRGSAAGINGAGGSGGSRFGRSDVRGNFEQYNLLSSFGDVFTADLTHIPLRVGGKNRWIDGIICDPPYGVREGPRVLGVRNPEKKPWAVEVGKTMYKDPLFIPPKQPYSFLALLNDLLHFASETLVDHGRLSFWMPTANDESQELPIPSHPCLSLESVCTQVFNKWSRRLITYQRLSDSEVDAEALAAVIEAAATAPRLKGQTANDLNPFRKGYFSKFESPDGPASPATRSAPAASEQPRPRPELPETTPAEAVSPAIASIPRPETETAQAATTSLASAPD</sequence>
<feature type="domain" description="tRNA (guanine(10)-N(2))-methyltransferase TRMT11 N-terminal" evidence="13">
    <location>
        <begin position="1"/>
        <end position="191"/>
    </location>
</feature>
<evidence type="ECO:0000256" key="4">
    <source>
        <dbReference type="ARBA" id="ARBA00022603"/>
    </source>
</evidence>
<dbReference type="InterPro" id="IPR059073">
    <property type="entry name" value="TRMT11_N"/>
</dbReference>
<evidence type="ECO:0000256" key="5">
    <source>
        <dbReference type="ARBA" id="ARBA00022679"/>
    </source>
</evidence>
<evidence type="ECO:0000313" key="15">
    <source>
        <dbReference type="Proteomes" id="UP001642501"/>
    </source>
</evidence>
<keyword evidence="15" id="KW-1185">Reference proteome</keyword>
<keyword evidence="3 10" id="KW-0820">tRNA-binding</keyword>
<dbReference type="PANTHER" id="PTHR13370:SF3">
    <property type="entry name" value="TRNA (GUANINE(10)-N2)-METHYLTRANSFERASE HOMOLOG"/>
    <property type="match status" value="1"/>
</dbReference>
<dbReference type="Proteomes" id="UP001642501">
    <property type="component" value="Unassembled WGS sequence"/>
</dbReference>
<feature type="region of interest" description="Disordered" evidence="11">
    <location>
        <begin position="472"/>
        <end position="541"/>
    </location>
</feature>
<dbReference type="InterPro" id="IPR029063">
    <property type="entry name" value="SAM-dependent_MTases_sf"/>
</dbReference>
<dbReference type="Pfam" id="PF01170">
    <property type="entry name" value="UPF0020"/>
    <property type="match status" value="1"/>
</dbReference>
<keyword evidence="4 10" id="KW-0489">Methyltransferase</keyword>
<dbReference type="Pfam" id="PF25904">
    <property type="entry name" value="Tmrp11_N"/>
    <property type="match status" value="1"/>
</dbReference>
<evidence type="ECO:0000259" key="12">
    <source>
        <dbReference type="Pfam" id="PF01170"/>
    </source>
</evidence>
<keyword evidence="7 10" id="KW-0819">tRNA processing</keyword>
<evidence type="ECO:0000256" key="9">
    <source>
        <dbReference type="ARBA" id="ARBA00066937"/>
    </source>
</evidence>
<evidence type="ECO:0000256" key="3">
    <source>
        <dbReference type="ARBA" id="ARBA00022555"/>
    </source>
</evidence>
<comment type="similarity">
    <text evidence="10">Belongs to the class I-like SAM-binding methyltransferase superfamily. TRM11 methyltransferase family.</text>
</comment>
<evidence type="ECO:0000256" key="7">
    <source>
        <dbReference type="ARBA" id="ARBA00022694"/>
    </source>
</evidence>
<evidence type="ECO:0000256" key="2">
    <source>
        <dbReference type="ARBA" id="ARBA00022490"/>
    </source>
</evidence>
<protein>
    <recommendedName>
        <fullName evidence="9">tRNA (guanine(10)-N(2))-methyltransferase</fullName>
        <ecNumber evidence="9">2.1.1.214</ecNumber>
    </recommendedName>
</protein>
<dbReference type="Gene3D" id="3.40.50.150">
    <property type="entry name" value="Vaccinia Virus protein VP39"/>
    <property type="match status" value="1"/>
</dbReference>
<dbReference type="SUPFAM" id="SSF53335">
    <property type="entry name" value="S-adenosyl-L-methionine-dependent methyltransferases"/>
    <property type="match status" value="1"/>
</dbReference>
<dbReference type="PROSITE" id="PS51627">
    <property type="entry name" value="SAM_MT_TRM11"/>
    <property type="match status" value="1"/>
</dbReference>
<organism evidence="14 15">
    <name type="scientific">Sporothrix epigloea</name>
    <dbReference type="NCBI Taxonomy" id="1892477"/>
    <lineage>
        <taxon>Eukaryota</taxon>
        <taxon>Fungi</taxon>
        <taxon>Dikarya</taxon>
        <taxon>Ascomycota</taxon>
        <taxon>Pezizomycotina</taxon>
        <taxon>Sordariomycetes</taxon>
        <taxon>Sordariomycetidae</taxon>
        <taxon>Ophiostomatales</taxon>
        <taxon>Ophiostomataceae</taxon>
        <taxon>Sporothrix</taxon>
    </lineage>
</organism>
<gene>
    <name evidence="14" type="ORF">SEPCBS57363_000315</name>
</gene>
<accession>A0ABP0D3Z5</accession>
<dbReference type="InterPro" id="IPR016691">
    <property type="entry name" value="TRMT11"/>
</dbReference>
<dbReference type="EMBL" id="CAWUOM010000003">
    <property type="protein sequence ID" value="CAK7262944.1"/>
    <property type="molecule type" value="Genomic_DNA"/>
</dbReference>
<dbReference type="PANTHER" id="PTHR13370">
    <property type="entry name" value="RNA METHYLASE-RELATED"/>
    <property type="match status" value="1"/>
</dbReference>
<feature type="compositionally biased region" description="Low complexity" evidence="11">
    <location>
        <begin position="527"/>
        <end position="541"/>
    </location>
</feature>
<evidence type="ECO:0000256" key="8">
    <source>
        <dbReference type="ARBA" id="ARBA00022884"/>
    </source>
</evidence>
<proteinExistence type="inferred from homology"/>
<reference evidence="14 15" key="1">
    <citation type="submission" date="2024-01" db="EMBL/GenBank/DDBJ databases">
        <authorList>
            <person name="Allen C."/>
            <person name="Tagirdzhanova G."/>
        </authorList>
    </citation>
    <scope>NUCLEOTIDE SEQUENCE [LARGE SCALE GENOMIC DNA]</scope>
    <source>
        <strain evidence="14 15">CBS 573.63</strain>
    </source>
</reference>
<evidence type="ECO:0000259" key="13">
    <source>
        <dbReference type="Pfam" id="PF25904"/>
    </source>
</evidence>
<name>A0ABP0D3Z5_9PEZI</name>
<keyword evidence="2" id="KW-0963">Cytoplasm</keyword>
<feature type="compositionally biased region" description="Low complexity" evidence="11">
    <location>
        <begin position="485"/>
        <end position="496"/>
    </location>
</feature>
<evidence type="ECO:0000256" key="11">
    <source>
        <dbReference type="SAM" id="MobiDB-lite"/>
    </source>
</evidence>
<evidence type="ECO:0000256" key="6">
    <source>
        <dbReference type="ARBA" id="ARBA00022691"/>
    </source>
</evidence>
<dbReference type="InterPro" id="IPR000241">
    <property type="entry name" value="RlmKL-like_Mtase"/>
</dbReference>
<dbReference type="InterPro" id="IPR002052">
    <property type="entry name" value="DNA_methylase_N6_adenine_CS"/>
</dbReference>
<dbReference type="PIRSF" id="PIRSF017259">
    <property type="entry name" value="tRNA_mtfrase_TRM11"/>
    <property type="match status" value="1"/>
</dbReference>
<feature type="domain" description="Ribosomal RNA large subunit methyltransferase K/L-like methyltransferase" evidence="12">
    <location>
        <begin position="201"/>
        <end position="332"/>
    </location>
</feature>
<keyword evidence="6 10" id="KW-0949">S-adenosyl-L-methionine</keyword>
<evidence type="ECO:0000313" key="14">
    <source>
        <dbReference type="EMBL" id="CAK7262944.1"/>
    </source>
</evidence>
<comment type="subcellular location">
    <subcellularLocation>
        <location evidence="1">Cytoplasm</location>
    </subcellularLocation>
</comment>
<evidence type="ECO:0000256" key="1">
    <source>
        <dbReference type="ARBA" id="ARBA00004496"/>
    </source>
</evidence>
<dbReference type="PROSITE" id="PS00092">
    <property type="entry name" value="N6_MTASE"/>
    <property type="match status" value="1"/>
</dbReference>
<keyword evidence="5 10" id="KW-0808">Transferase</keyword>
<keyword evidence="8 10" id="KW-0694">RNA-binding</keyword>
<comment type="caution">
    <text evidence="14">The sequence shown here is derived from an EMBL/GenBank/DDBJ whole genome shotgun (WGS) entry which is preliminary data.</text>
</comment>
<evidence type="ECO:0000256" key="10">
    <source>
        <dbReference type="PROSITE-ProRule" id="PRU00959"/>
    </source>
</evidence>
<dbReference type="EC" id="2.1.1.214" evidence="9"/>